<sequence>MHALAGSRFRQVMAQHETRFNQNRVFFQIAHLVYKKNFSLKDFTDTKMYR</sequence>
<keyword evidence="2" id="KW-1185">Reference proteome</keyword>
<evidence type="ECO:0000313" key="2">
    <source>
        <dbReference type="Proteomes" id="UP000005778"/>
    </source>
</evidence>
<dbReference type="AlphaFoldDB" id="I5AYA9"/>
<dbReference type="Proteomes" id="UP000005778">
    <property type="component" value="Chromosome"/>
</dbReference>
<name>I5AYA9_9BACT</name>
<organism evidence="1 2">
    <name type="scientific">Desulfobacter postgatei 2ac9</name>
    <dbReference type="NCBI Taxonomy" id="879212"/>
    <lineage>
        <taxon>Bacteria</taxon>
        <taxon>Pseudomonadati</taxon>
        <taxon>Thermodesulfobacteriota</taxon>
        <taxon>Desulfobacteria</taxon>
        <taxon>Desulfobacterales</taxon>
        <taxon>Desulfobacteraceae</taxon>
        <taxon>Desulfobacter</taxon>
    </lineage>
</organism>
<accession>I5AYA9</accession>
<gene>
    <name evidence="1" type="ORF">DespoDRAFT_00178</name>
</gene>
<dbReference type="EMBL" id="CM001488">
    <property type="protein sequence ID" value="EIM62222.1"/>
    <property type="molecule type" value="Genomic_DNA"/>
</dbReference>
<reference evidence="1 2" key="1">
    <citation type="submission" date="2011-09" db="EMBL/GenBank/DDBJ databases">
        <authorList>
            <consortium name="US DOE Joint Genome Institute (JGI-PGF)"/>
            <person name="Lucas S."/>
            <person name="Han J."/>
            <person name="Lapidus A."/>
            <person name="Cheng J.-F."/>
            <person name="Goodwin L."/>
            <person name="Pitluck S."/>
            <person name="Peters L."/>
            <person name="Land M.L."/>
            <person name="Hauser L."/>
            <person name="Orellana R."/>
            <person name="Lovley D."/>
            <person name="Woyke T.J."/>
        </authorList>
    </citation>
    <scope>NUCLEOTIDE SEQUENCE [LARGE SCALE GENOMIC DNA]</scope>
    <source>
        <strain evidence="1 2">2ac9</strain>
    </source>
</reference>
<proteinExistence type="predicted"/>
<evidence type="ECO:0000313" key="1">
    <source>
        <dbReference type="EMBL" id="EIM62222.1"/>
    </source>
</evidence>
<dbReference type="HOGENOM" id="CLU_3117186_0_0_7"/>
<reference evidence="1 2" key="2">
    <citation type="submission" date="2012-02" db="EMBL/GenBank/DDBJ databases">
        <title>Improved High-Quality Draft sequence of Desulfobacter postgatei 2ac9.</title>
        <authorList>
            <consortium name="US DOE Joint Genome Institute"/>
            <person name="Lucas S."/>
            <person name="Han J."/>
            <person name="Lapidus A."/>
            <person name="Cheng J.-F."/>
            <person name="Goodwin L."/>
            <person name="Pitluck S."/>
            <person name="Peters L."/>
            <person name="Ovchinnikova G."/>
            <person name="Held B."/>
            <person name="Detter J.C."/>
            <person name="Han C."/>
            <person name="Tapia R."/>
            <person name="Land M."/>
            <person name="Hauser L."/>
            <person name="Kyrpides N."/>
            <person name="Ivanova N."/>
            <person name="Pagani I."/>
            <person name="Orellana R."/>
            <person name="Lovley D."/>
            <person name="Woyke T."/>
        </authorList>
    </citation>
    <scope>NUCLEOTIDE SEQUENCE [LARGE SCALE GENOMIC DNA]</scope>
    <source>
        <strain evidence="1 2">2ac9</strain>
    </source>
</reference>
<protein>
    <submittedName>
        <fullName evidence="1">Uncharacterized protein</fullName>
    </submittedName>
</protein>